<name>A0A7G9YJ32_9EURY</name>
<accession>A0A7G9YJ32</accession>
<reference evidence="1" key="1">
    <citation type="submission" date="2020-06" db="EMBL/GenBank/DDBJ databases">
        <title>Unique genomic features of the anaerobic methanotrophic archaea.</title>
        <authorList>
            <person name="Chadwick G.L."/>
            <person name="Skennerton C.T."/>
            <person name="Laso-Perez R."/>
            <person name="Leu A.O."/>
            <person name="Speth D.R."/>
            <person name="Yu H."/>
            <person name="Morgan-Lang C."/>
            <person name="Hatzenpichler R."/>
            <person name="Goudeau D."/>
            <person name="Malmstrom R."/>
            <person name="Brazelton W.J."/>
            <person name="Woyke T."/>
            <person name="Hallam S.J."/>
            <person name="Tyson G.W."/>
            <person name="Wegener G."/>
            <person name="Boetius A."/>
            <person name="Orphan V."/>
        </authorList>
    </citation>
    <scope>NUCLEOTIDE SEQUENCE</scope>
</reference>
<dbReference type="EMBL" id="MT631285">
    <property type="protein sequence ID" value="QNO48016.1"/>
    <property type="molecule type" value="Genomic_DNA"/>
</dbReference>
<proteinExistence type="predicted"/>
<protein>
    <submittedName>
        <fullName evidence="1">Uncharacterized protein</fullName>
    </submittedName>
</protein>
<gene>
    <name evidence="1" type="ORF">DCDENBEB_00007</name>
</gene>
<sequence length="113" mass="13463">MIKIEFTEEEVKALRYERYHHPHPRVQRRMEALLLKSREMKHEEICHLTGISPNTLVEYLRKWTCCDIKFYEMLPSKASITPRILLLFTDIRSPGFSKLFRNKSNIKSAALKD</sequence>
<dbReference type="AlphaFoldDB" id="A0A7G9YJ32"/>
<evidence type="ECO:0000313" key="1">
    <source>
        <dbReference type="EMBL" id="QNO48016.1"/>
    </source>
</evidence>
<organism evidence="1">
    <name type="scientific">Candidatus Methanogaster sp. ANME-2c ERB4</name>
    <dbReference type="NCBI Taxonomy" id="2759911"/>
    <lineage>
        <taxon>Archaea</taxon>
        <taxon>Methanobacteriati</taxon>
        <taxon>Methanobacteriota</taxon>
        <taxon>Stenosarchaea group</taxon>
        <taxon>Methanomicrobia</taxon>
        <taxon>Methanosarcinales</taxon>
        <taxon>ANME-2 cluster</taxon>
        <taxon>Candidatus Methanogasteraceae</taxon>
        <taxon>Candidatus Methanogaster</taxon>
    </lineage>
</organism>